<accession>A0A2A2KVF8</accession>
<dbReference type="Pfam" id="PF17771">
    <property type="entry name" value="ADAMTS_CR_2"/>
    <property type="match status" value="1"/>
</dbReference>
<keyword evidence="2 8" id="KW-0479">Metal-binding</keyword>
<gene>
    <name evidence="11" type="ORF">WR25_14020</name>
</gene>
<dbReference type="InterPro" id="IPR024079">
    <property type="entry name" value="MetalloPept_cat_dom_sf"/>
</dbReference>
<evidence type="ECO:0000256" key="6">
    <source>
        <dbReference type="ARBA" id="ARBA00023157"/>
    </source>
</evidence>
<evidence type="ECO:0000256" key="7">
    <source>
        <dbReference type="ARBA" id="ARBA00023180"/>
    </source>
</evidence>
<dbReference type="PANTHER" id="PTHR11905">
    <property type="entry name" value="ADAM A DISINTEGRIN AND METALLOPROTEASE DOMAIN"/>
    <property type="match status" value="1"/>
</dbReference>
<feature type="signal peptide" evidence="9">
    <location>
        <begin position="1"/>
        <end position="29"/>
    </location>
</feature>
<dbReference type="GO" id="GO:0006508">
    <property type="term" value="P:proteolysis"/>
    <property type="evidence" value="ECO:0007669"/>
    <property type="project" value="UniProtKB-KW"/>
</dbReference>
<feature type="disulfide bond" evidence="8">
    <location>
        <begin position="389"/>
        <end position="394"/>
    </location>
</feature>
<dbReference type="STRING" id="2018661.A0A2A2KVF8"/>
<feature type="domain" description="Peptidase M12B" evidence="10">
    <location>
        <begin position="217"/>
        <end position="436"/>
    </location>
</feature>
<dbReference type="AlphaFoldDB" id="A0A2A2KVF8"/>
<dbReference type="CDD" id="cd04273">
    <property type="entry name" value="ZnMc_ADAMTS_like"/>
    <property type="match status" value="1"/>
</dbReference>
<dbReference type="PANTHER" id="PTHR11905:SF247">
    <property type="entry name" value="PEPTIDASE M12B DOMAIN-CONTAINING PROTEIN"/>
    <property type="match status" value="1"/>
</dbReference>
<proteinExistence type="predicted"/>
<evidence type="ECO:0000256" key="2">
    <source>
        <dbReference type="ARBA" id="ARBA00022723"/>
    </source>
</evidence>
<evidence type="ECO:0000256" key="8">
    <source>
        <dbReference type="PROSITE-ProRule" id="PRU00276"/>
    </source>
</evidence>
<keyword evidence="5" id="KW-0482">Metalloprotease</keyword>
<dbReference type="InterPro" id="IPR001590">
    <property type="entry name" value="Peptidase_M12B"/>
</dbReference>
<feature type="active site" evidence="8">
    <location>
        <position position="373"/>
    </location>
</feature>
<name>A0A2A2KVF8_9BILA</name>
<dbReference type="OrthoDB" id="10035764at2759"/>
<evidence type="ECO:0000256" key="5">
    <source>
        <dbReference type="ARBA" id="ARBA00023049"/>
    </source>
</evidence>
<feature type="binding site" evidence="8">
    <location>
        <position position="372"/>
    </location>
    <ligand>
        <name>Zn(2+)</name>
        <dbReference type="ChEBI" id="CHEBI:29105"/>
        <note>catalytic</note>
    </ligand>
</feature>
<dbReference type="Proteomes" id="UP000218231">
    <property type="component" value="Unassembled WGS sequence"/>
</dbReference>
<sequence length="570" mass="64363">MSPVIRSALPHPATFTLLVWTTVTTVCNAMHHELTPLQLQHIFGVNHPDKVPSYWQHTPTISDWLHEAEKFVYEVELEGRRERFLLQRKSSIIGQKFHMVLRDDDNSSLSNHFDDLHCIYQGTSLERNHTVIALTGCGDEKLGFVAAEDGSYYLIHPKPITSANEHSHVIHKRSPQDSEHTCLFDASNDPYPMDKMDWLLSRSQQPEFLAVLKDSDLTIELAVFVDEELWNHFIKMHGERADAQLHKFIMAAVNNIDVLYTQRSIQPHVNIRIVRYEVMKKLPTILNPSIHSGGDVDRLLDAFCRYQHEINPPSDADPRHWDHALLFSGYDLYRDSQRTVAGYAPVKGMCSGWRSCTINEGLDFGSVFVTTHEIGHALGMYHDGATNECDASCCIMSPSVGNGKTKWSSCSVSEMTAFVTHLGSKQRAPQCLRDEPDDIRSIMAIKDKEFPGQIFTLDEQCEIFHGECWKHEYRDGQQEKDICGMLWCGNGEGLIRTSHPALEGSYCGQGMVCRYGKCVEAEIPLPVVAGGFSEWNDRPSSAACGGECVSCQVEGQIRVRRSIRRCSNPL</sequence>
<dbReference type="Pfam" id="PF01421">
    <property type="entry name" value="Reprolysin"/>
    <property type="match status" value="1"/>
</dbReference>
<dbReference type="GO" id="GO:0004222">
    <property type="term" value="F:metalloendopeptidase activity"/>
    <property type="evidence" value="ECO:0007669"/>
    <property type="project" value="InterPro"/>
</dbReference>
<comment type="caution">
    <text evidence="8">Lacks conserved residue(s) required for the propagation of feature annotation.</text>
</comment>
<evidence type="ECO:0000256" key="3">
    <source>
        <dbReference type="ARBA" id="ARBA00022801"/>
    </source>
</evidence>
<keyword evidence="1" id="KW-0645">Protease</keyword>
<dbReference type="SUPFAM" id="SSF55486">
    <property type="entry name" value="Metalloproteases ('zincins'), catalytic domain"/>
    <property type="match status" value="1"/>
</dbReference>
<feature type="binding site" evidence="8">
    <location>
        <position position="382"/>
    </location>
    <ligand>
        <name>Zn(2+)</name>
        <dbReference type="ChEBI" id="CHEBI:29105"/>
        <note>catalytic</note>
    </ligand>
</feature>
<evidence type="ECO:0000313" key="11">
    <source>
        <dbReference type="EMBL" id="PAV77940.1"/>
    </source>
</evidence>
<evidence type="ECO:0000256" key="9">
    <source>
        <dbReference type="SAM" id="SignalP"/>
    </source>
</evidence>
<comment type="caution">
    <text evidence="11">The sequence shown here is derived from an EMBL/GenBank/DDBJ whole genome shotgun (WGS) entry which is preliminary data.</text>
</comment>
<keyword evidence="6 8" id="KW-1015">Disulfide bond</keyword>
<keyword evidence="7" id="KW-0325">Glycoprotein</keyword>
<dbReference type="InterPro" id="IPR041645">
    <property type="entry name" value="ADAMTS_CR_2"/>
</dbReference>
<dbReference type="Gene3D" id="3.40.1620.60">
    <property type="match status" value="1"/>
</dbReference>
<evidence type="ECO:0000256" key="1">
    <source>
        <dbReference type="ARBA" id="ARBA00022670"/>
    </source>
</evidence>
<dbReference type="Gene3D" id="3.40.390.10">
    <property type="entry name" value="Collagenase (Catalytic Domain)"/>
    <property type="match status" value="1"/>
</dbReference>
<keyword evidence="12" id="KW-1185">Reference proteome</keyword>
<keyword evidence="4 8" id="KW-0862">Zinc</keyword>
<organism evidence="11 12">
    <name type="scientific">Diploscapter pachys</name>
    <dbReference type="NCBI Taxonomy" id="2018661"/>
    <lineage>
        <taxon>Eukaryota</taxon>
        <taxon>Metazoa</taxon>
        <taxon>Ecdysozoa</taxon>
        <taxon>Nematoda</taxon>
        <taxon>Chromadorea</taxon>
        <taxon>Rhabditida</taxon>
        <taxon>Rhabditina</taxon>
        <taxon>Rhabditomorpha</taxon>
        <taxon>Rhabditoidea</taxon>
        <taxon>Rhabditidae</taxon>
        <taxon>Diploscapter</taxon>
    </lineage>
</organism>
<evidence type="ECO:0000256" key="4">
    <source>
        <dbReference type="ARBA" id="ARBA00022833"/>
    </source>
</evidence>
<dbReference type="EMBL" id="LIAE01007639">
    <property type="protein sequence ID" value="PAV77940.1"/>
    <property type="molecule type" value="Genomic_DNA"/>
</dbReference>
<keyword evidence="3" id="KW-0378">Hydrolase</keyword>
<evidence type="ECO:0000313" key="12">
    <source>
        <dbReference type="Proteomes" id="UP000218231"/>
    </source>
</evidence>
<reference evidence="11 12" key="1">
    <citation type="journal article" date="2017" name="Curr. Biol.">
        <title>Genome architecture and evolution of a unichromosomal asexual nematode.</title>
        <authorList>
            <person name="Fradin H."/>
            <person name="Zegar C."/>
            <person name="Gutwein M."/>
            <person name="Lucas J."/>
            <person name="Kovtun M."/>
            <person name="Corcoran D."/>
            <person name="Baugh L.R."/>
            <person name="Kiontke K."/>
            <person name="Gunsalus K."/>
            <person name="Fitch D.H."/>
            <person name="Piano F."/>
        </authorList>
    </citation>
    <scope>NUCLEOTIDE SEQUENCE [LARGE SCALE GENOMIC DNA]</scope>
    <source>
        <strain evidence="11">PF1309</strain>
    </source>
</reference>
<dbReference type="GO" id="GO:0046872">
    <property type="term" value="F:metal ion binding"/>
    <property type="evidence" value="ECO:0007669"/>
    <property type="project" value="UniProtKB-KW"/>
</dbReference>
<keyword evidence="9" id="KW-0732">Signal</keyword>
<dbReference type="PROSITE" id="PS50215">
    <property type="entry name" value="ADAM_MEPRO"/>
    <property type="match status" value="1"/>
</dbReference>
<evidence type="ECO:0000259" key="10">
    <source>
        <dbReference type="PROSITE" id="PS50215"/>
    </source>
</evidence>
<feature type="binding site" evidence="8">
    <location>
        <position position="376"/>
    </location>
    <ligand>
        <name>Zn(2+)</name>
        <dbReference type="ChEBI" id="CHEBI:29105"/>
        <note>catalytic</note>
    </ligand>
</feature>
<protein>
    <recommendedName>
        <fullName evidence="10">Peptidase M12B domain-containing protein</fullName>
    </recommendedName>
</protein>
<feature type="chain" id="PRO_5012155114" description="Peptidase M12B domain-containing protein" evidence="9">
    <location>
        <begin position="30"/>
        <end position="570"/>
    </location>
</feature>